<dbReference type="GO" id="GO:0034355">
    <property type="term" value="P:NAD+ biosynthetic process via the salvage pathway"/>
    <property type="evidence" value="ECO:0007669"/>
    <property type="project" value="TreeGrafter"/>
</dbReference>
<dbReference type="NCBIfam" id="NF009131">
    <property type="entry name" value="PRK12484.1"/>
    <property type="match status" value="1"/>
</dbReference>
<reference evidence="13" key="2">
    <citation type="submission" date="2022-10" db="EMBL/GenBank/DDBJ databases">
        <authorList>
            <person name="Trinh H.N."/>
        </authorList>
    </citation>
    <scope>NUCLEOTIDE SEQUENCE</scope>
    <source>
        <strain evidence="13">RN2-1</strain>
    </source>
</reference>
<dbReference type="Gene3D" id="3.20.140.10">
    <property type="entry name" value="nicotinate phosphoribosyltransferase"/>
    <property type="match status" value="1"/>
</dbReference>
<keyword evidence="14" id="KW-1185">Reference proteome</keyword>
<reference evidence="13" key="1">
    <citation type="submission" date="2022-09" db="EMBL/GenBank/DDBJ databases">
        <title>Rhodovastum sp. nov. RN2-1 isolated from soil in Seongnam, South Korea.</title>
        <authorList>
            <person name="Le N.T."/>
        </authorList>
    </citation>
    <scope>NUCLEOTIDE SEQUENCE</scope>
    <source>
        <strain evidence="13">RN2-1</strain>
    </source>
</reference>
<dbReference type="NCBIfam" id="NF006696">
    <property type="entry name" value="PRK09243.1-3"/>
    <property type="match status" value="1"/>
</dbReference>
<evidence type="ECO:0000259" key="11">
    <source>
        <dbReference type="Pfam" id="PF17767"/>
    </source>
</evidence>
<dbReference type="PIRSF" id="PIRSF000484">
    <property type="entry name" value="NAPRT"/>
    <property type="match status" value="1"/>
</dbReference>
<evidence type="ECO:0000259" key="12">
    <source>
        <dbReference type="Pfam" id="PF17956"/>
    </source>
</evidence>
<dbReference type="InterPro" id="IPR041525">
    <property type="entry name" value="N/Namide_PRibTrfase"/>
</dbReference>
<feature type="domain" description="Nicotinate phosphoribosyltransferase N-terminal" evidence="11">
    <location>
        <begin position="7"/>
        <end position="129"/>
    </location>
</feature>
<comment type="PTM">
    <text evidence="9">Transiently phosphorylated on a His residue during the reaction cycle. Phosphorylation strongly increases the affinity for substrates and increases the rate of nicotinate D-ribonucleotide production. Dephosphorylation regenerates the low-affinity form of the enzyme, leading to product release.</text>
</comment>
<keyword evidence="4" id="KW-0597">Phosphoprotein</keyword>
<dbReference type="Gene3D" id="3.20.20.70">
    <property type="entry name" value="Aldolase class I"/>
    <property type="match status" value="1"/>
</dbReference>
<comment type="pathway">
    <text evidence="1 9">Cofactor biosynthesis; NAD(+) biosynthesis; nicotinate D-ribonucleotide from nicotinate: step 1/1.</text>
</comment>
<dbReference type="Pfam" id="PF17767">
    <property type="entry name" value="NAPRTase_N"/>
    <property type="match status" value="1"/>
</dbReference>
<dbReference type="SUPFAM" id="SSF51690">
    <property type="entry name" value="Nicotinate/Quinolinate PRTase C-terminal domain-like"/>
    <property type="match status" value="1"/>
</dbReference>
<dbReference type="GO" id="GO:0004516">
    <property type="term" value="F:nicotinate phosphoribosyltransferase activity"/>
    <property type="evidence" value="ECO:0007669"/>
    <property type="project" value="UniProtKB-UniRule"/>
</dbReference>
<feature type="domain" description="Nicotinate/nicotinamide phosphoribosyltransferase" evidence="10">
    <location>
        <begin position="150"/>
        <end position="331"/>
    </location>
</feature>
<dbReference type="PANTHER" id="PTHR11098">
    <property type="entry name" value="NICOTINATE PHOSPHORIBOSYLTRANSFERASE"/>
    <property type="match status" value="1"/>
</dbReference>
<dbReference type="SUPFAM" id="SSF54675">
    <property type="entry name" value="Nicotinate/Quinolinate PRTase N-terminal domain-like"/>
    <property type="match status" value="1"/>
</dbReference>
<dbReference type="Pfam" id="PF04095">
    <property type="entry name" value="NAPRTase"/>
    <property type="match status" value="1"/>
</dbReference>
<dbReference type="Pfam" id="PF17956">
    <property type="entry name" value="NAPRTase_C"/>
    <property type="match status" value="1"/>
</dbReference>
<dbReference type="InterPro" id="IPR006405">
    <property type="entry name" value="Nic_PRibTrfase_pncB"/>
</dbReference>
<comment type="catalytic activity">
    <reaction evidence="8 9">
        <text>5-phospho-alpha-D-ribose 1-diphosphate + nicotinate + ATP + H2O = nicotinate beta-D-ribonucleotide + ADP + phosphate + diphosphate</text>
        <dbReference type="Rhea" id="RHEA:36163"/>
        <dbReference type="ChEBI" id="CHEBI:15377"/>
        <dbReference type="ChEBI" id="CHEBI:30616"/>
        <dbReference type="ChEBI" id="CHEBI:32544"/>
        <dbReference type="ChEBI" id="CHEBI:33019"/>
        <dbReference type="ChEBI" id="CHEBI:43474"/>
        <dbReference type="ChEBI" id="CHEBI:57502"/>
        <dbReference type="ChEBI" id="CHEBI:58017"/>
        <dbReference type="ChEBI" id="CHEBI:456216"/>
        <dbReference type="EC" id="6.3.4.21"/>
    </reaction>
</comment>
<dbReference type="CDD" id="cd01570">
    <property type="entry name" value="NAPRTase_A"/>
    <property type="match status" value="1"/>
</dbReference>
<evidence type="ECO:0000313" key="14">
    <source>
        <dbReference type="Proteomes" id="UP001165679"/>
    </source>
</evidence>
<evidence type="ECO:0000256" key="7">
    <source>
        <dbReference type="ARBA" id="ARBA00022679"/>
    </source>
</evidence>
<gene>
    <name evidence="13" type="ORF">OL599_08315</name>
</gene>
<dbReference type="InterPro" id="IPR013785">
    <property type="entry name" value="Aldolase_TIM"/>
</dbReference>
<comment type="caution">
    <text evidence="13">The sequence shown here is derived from an EMBL/GenBank/DDBJ whole genome shotgun (WGS) entry which is preliminary data.</text>
</comment>
<dbReference type="AlphaFoldDB" id="A0AA42CD97"/>
<proteinExistence type="inferred from homology"/>
<keyword evidence="7 9" id="KW-0808">Transferase</keyword>
<comment type="similarity">
    <text evidence="2 9">Belongs to the NAPRTase family.</text>
</comment>
<keyword evidence="13" id="KW-0328">Glycosyltransferase</keyword>
<dbReference type="InterPro" id="IPR007229">
    <property type="entry name" value="Nic_PRibTrfase-Fam"/>
</dbReference>
<keyword evidence="6 9" id="KW-0662">Pyridine nucleotide biosynthesis</keyword>
<evidence type="ECO:0000313" key="13">
    <source>
        <dbReference type="EMBL" id="MCW3474588.1"/>
    </source>
</evidence>
<evidence type="ECO:0000256" key="2">
    <source>
        <dbReference type="ARBA" id="ARBA00010897"/>
    </source>
</evidence>
<evidence type="ECO:0000256" key="5">
    <source>
        <dbReference type="ARBA" id="ARBA00022598"/>
    </source>
</evidence>
<feature type="domain" description="Nicotinate phosphoribosyltransferase C-terminal" evidence="12">
    <location>
        <begin position="378"/>
        <end position="434"/>
    </location>
</feature>
<evidence type="ECO:0000256" key="4">
    <source>
        <dbReference type="ARBA" id="ARBA00022553"/>
    </source>
</evidence>
<evidence type="ECO:0000256" key="1">
    <source>
        <dbReference type="ARBA" id="ARBA00004952"/>
    </source>
</evidence>
<dbReference type="EC" id="6.3.4.21" evidence="3 9"/>
<protein>
    <recommendedName>
        <fullName evidence="3 9">Nicotinate phosphoribosyltransferase</fullName>
        <ecNumber evidence="3 9">6.3.4.21</ecNumber>
    </recommendedName>
</protein>
<dbReference type="GO" id="GO:0005829">
    <property type="term" value="C:cytosol"/>
    <property type="evidence" value="ECO:0007669"/>
    <property type="project" value="TreeGrafter"/>
</dbReference>
<accession>A0AA42CD97</accession>
<evidence type="ECO:0000259" key="10">
    <source>
        <dbReference type="Pfam" id="PF04095"/>
    </source>
</evidence>
<dbReference type="InterPro" id="IPR041619">
    <property type="entry name" value="NAPRTase_C"/>
</dbReference>
<dbReference type="PANTHER" id="PTHR11098:SF1">
    <property type="entry name" value="NICOTINATE PHOSPHORIBOSYLTRANSFERASE"/>
    <property type="match status" value="1"/>
</dbReference>
<dbReference type="GO" id="GO:0016757">
    <property type="term" value="F:glycosyltransferase activity"/>
    <property type="evidence" value="ECO:0007669"/>
    <property type="project" value="UniProtKB-KW"/>
</dbReference>
<dbReference type="Proteomes" id="UP001165679">
    <property type="component" value="Unassembled WGS sequence"/>
</dbReference>
<comment type="function">
    <text evidence="9">Catalyzes the first step in the biosynthesis of NAD from nicotinic acid, the ATP-dependent synthesis of beta-nicotinate D-ribonucleotide from nicotinate and 5-phospho-D-ribose 1-phosphate.</text>
</comment>
<evidence type="ECO:0000256" key="6">
    <source>
        <dbReference type="ARBA" id="ARBA00022642"/>
    </source>
</evidence>
<organism evidence="13 14">
    <name type="scientific">Limobrevibacterium gyesilva</name>
    <dbReference type="NCBI Taxonomy" id="2991712"/>
    <lineage>
        <taxon>Bacteria</taxon>
        <taxon>Pseudomonadati</taxon>
        <taxon>Pseudomonadota</taxon>
        <taxon>Alphaproteobacteria</taxon>
        <taxon>Acetobacterales</taxon>
        <taxon>Acetobacteraceae</taxon>
        <taxon>Limobrevibacterium</taxon>
    </lineage>
</organism>
<dbReference type="RefSeq" id="WP_264713229.1">
    <property type="nucleotide sequence ID" value="NZ_JAPDNT010000004.1"/>
</dbReference>
<dbReference type="EMBL" id="JAPDNT010000004">
    <property type="protein sequence ID" value="MCW3474588.1"/>
    <property type="molecule type" value="Genomic_DNA"/>
</dbReference>
<evidence type="ECO:0000256" key="9">
    <source>
        <dbReference type="RuleBase" id="RU365100"/>
    </source>
</evidence>
<dbReference type="NCBIfam" id="TIGR01513">
    <property type="entry name" value="NAPRTase_put"/>
    <property type="match status" value="1"/>
</dbReference>
<name>A0AA42CD97_9PROT</name>
<dbReference type="InterPro" id="IPR040727">
    <property type="entry name" value="NAPRTase_N"/>
</dbReference>
<evidence type="ECO:0000256" key="3">
    <source>
        <dbReference type="ARBA" id="ARBA00013236"/>
    </source>
</evidence>
<evidence type="ECO:0000256" key="8">
    <source>
        <dbReference type="ARBA" id="ARBA00048668"/>
    </source>
</evidence>
<sequence>MLEQSLLLTDLYELAMLEAYAAHGMAGTASFELFVRKLPPTRGFLMAAGLEQLVGFLETMRFMDEEIGWLRASGMFSPGFLDGLAALRFTGDVDAMPEGTVFFGDEPILRVTAPLPEAQLIETRLINLMHFQTVIASKAARMVLAAPGRQLVDFGLRRAHGAEAGLLAARASYLAGFSATATVLAHRDFGIPVSGTMAHSFIQAHDDEATAFERFARVRPKALTLLIDTYDTERAAAIVARLAPRLAAEGIHVTAVRLDSGDLAAHARRVRAILDAAGQNGIRIFASGGLDEGVLQRLVIDGAPIDGFGVGTSLTTSADAPALDCAYKLQEYAGRPRRKKSEGKATWPGRKQVYRRYAADGTIAGDVIALAGELMDGEALLQPAMRAGRRVAGLPTLEQARACAATALTRLPDVLRRLGPGAVPVAISQGIRDLVARMDLAAQPDSVP</sequence>
<dbReference type="InterPro" id="IPR036068">
    <property type="entry name" value="Nicotinate_pribotase-like_C"/>
</dbReference>
<keyword evidence="5 9" id="KW-0436">Ligase</keyword>